<protein>
    <recommendedName>
        <fullName evidence="3">30S ribosomal protein S21</fullName>
    </recommendedName>
</protein>
<dbReference type="EMBL" id="MHMN01000029">
    <property type="protein sequence ID" value="OGZ28090.1"/>
    <property type="molecule type" value="Genomic_DNA"/>
</dbReference>
<dbReference type="Proteomes" id="UP000176326">
    <property type="component" value="Unassembled WGS sequence"/>
</dbReference>
<sequence length="73" mass="8949">MPLEIKKQERETSQNLIRRFSRRMKQSGILLAARKIRFFERQKSKQMKKRSALRREELRKQYELADKMGKPLK</sequence>
<gene>
    <name evidence="1" type="ORF">A2427_03430</name>
</gene>
<reference evidence="1 2" key="1">
    <citation type="journal article" date="2016" name="Nat. Commun.">
        <title>Thousands of microbial genomes shed light on interconnected biogeochemical processes in an aquifer system.</title>
        <authorList>
            <person name="Anantharaman K."/>
            <person name="Brown C.T."/>
            <person name="Hug L.A."/>
            <person name="Sharon I."/>
            <person name="Castelle C.J."/>
            <person name="Probst A.J."/>
            <person name="Thomas B.C."/>
            <person name="Singh A."/>
            <person name="Wilkins M.J."/>
            <person name="Karaoz U."/>
            <person name="Brodie E.L."/>
            <person name="Williams K.H."/>
            <person name="Hubbard S.S."/>
            <person name="Banfield J.F."/>
        </authorList>
    </citation>
    <scope>NUCLEOTIDE SEQUENCE [LARGE SCALE GENOMIC DNA]</scope>
</reference>
<evidence type="ECO:0000313" key="1">
    <source>
        <dbReference type="EMBL" id="OGZ28090.1"/>
    </source>
</evidence>
<evidence type="ECO:0008006" key="3">
    <source>
        <dbReference type="Google" id="ProtNLM"/>
    </source>
</evidence>
<dbReference type="AlphaFoldDB" id="A0A1G2ERX2"/>
<evidence type="ECO:0000313" key="2">
    <source>
        <dbReference type="Proteomes" id="UP000176326"/>
    </source>
</evidence>
<organism evidence="1 2">
    <name type="scientific">Candidatus Nealsonbacteria bacterium RIFOXYC1_FULL_40_7</name>
    <dbReference type="NCBI Taxonomy" id="1801678"/>
    <lineage>
        <taxon>Bacteria</taxon>
        <taxon>Candidatus Nealsoniibacteriota</taxon>
    </lineage>
</organism>
<comment type="caution">
    <text evidence="1">The sequence shown here is derived from an EMBL/GenBank/DDBJ whole genome shotgun (WGS) entry which is preliminary data.</text>
</comment>
<name>A0A1G2ERX2_9BACT</name>
<proteinExistence type="predicted"/>
<accession>A0A1G2ERX2</accession>